<feature type="region of interest" description="Disordered" evidence="1">
    <location>
        <begin position="61"/>
        <end position="120"/>
    </location>
</feature>
<organism evidence="2 3">
    <name type="scientific">Mycena rosella</name>
    <name type="common">Pink bonnet</name>
    <name type="synonym">Agaricus rosellus</name>
    <dbReference type="NCBI Taxonomy" id="1033263"/>
    <lineage>
        <taxon>Eukaryota</taxon>
        <taxon>Fungi</taxon>
        <taxon>Dikarya</taxon>
        <taxon>Basidiomycota</taxon>
        <taxon>Agaricomycotina</taxon>
        <taxon>Agaricomycetes</taxon>
        <taxon>Agaricomycetidae</taxon>
        <taxon>Agaricales</taxon>
        <taxon>Marasmiineae</taxon>
        <taxon>Mycenaceae</taxon>
        <taxon>Mycena</taxon>
    </lineage>
</organism>
<evidence type="ECO:0000313" key="2">
    <source>
        <dbReference type="EMBL" id="KAJ7689833.1"/>
    </source>
</evidence>
<feature type="compositionally biased region" description="Low complexity" evidence="1">
    <location>
        <begin position="382"/>
        <end position="395"/>
    </location>
</feature>
<protein>
    <submittedName>
        <fullName evidence="2">Uncharacterized protein</fullName>
    </submittedName>
</protein>
<feature type="compositionally biased region" description="Pro residues" evidence="1">
    <location>
        <begin position="100"/>
        <end position="111"/>
    </location>
</feature>
<feature type="compositionally biased region" description="Low complexity" evidence="1">
    <location>
        <begin position="494"/>
        <end position="509"/>
    </location>
</feature>
<dbReference type="Proteomes" id="UP001221757">
    <property type="component" value="Unassembled WGS sequence"/>
</dbReference>
<dbReference type="EMBL" id="JARKIE010000069">
    <property type="protein sequence ID" value="KAJ7689833.1"/>
    <property type="molecule type" value="Genomic_DNA"/>
</dbReference>
<evidence type="ECO:0000256" key="1">
    <source>
        <dbReference type="SAM" id="MobiDB-lite"/>
    </source>
</evidence>
<feature type="compositionally biased region" description="Low complexity" evidence="1">
    <location>
        <begin position="61"/>
        <end position="99"/>
    </location>
</feature>
<feature type="region of interest" description="Disordered" evidence="1">
    <location>
        <begin position="378"/>
        <end position="516"/>
    </location>
</feature>
<accession>A0AAD7DFC0</accession>
<reference evidence="2" key="1">
    <citation type="submission" date="2023-03" db="EMBL/GenBank/DDBJ databases">
        <title>Massive genome expansion in bonnet fungi (Mycena s.s.) driven by repeated elements and novel gene families across ecological guilds.</title>
        <authorList>
            <consortium name="Lawrence Berkeley National Laboratory"/>
            <person name="Harder C.B."/>
            <person name="Miyauchi S."/>
            <person name="Viragh M."/>
            <person name="Kuo A."/>
            <person name="Thoen E."/>
            <person name="Andreopoulos B."/>
            <person name="Lu D."/>
            <person name="Skrede I."/>
            <person name="Drula E."/>
            <person name="Henrissat B."/>
            <person name="Morin E."/>
            <person name="Kohler A."/>
            <person name="Barry K."/>
            <person name="LaButti K."/>
            <person name="Morin E."/>
            <person name="Salamov A."/>
            <person name="Lipzen A."/>
            <person name="Mereny Z."/>
            <person name="Hegedus B."/>
            <person name="Baldrian P."/>
            <person name="Stursova M."/>
            <person name="Weitz H."/>
            <person name="Taylor A."/>
            <person name="Grigoriev I.V."/>
            <person name="Nagy L.G."/>
            <person name="Martin F."/>
            <person name="Kauserud H."/>
        </authorList>
    </citation>
    <scope>NUCLEOTIDE SEQUENCE</scope>
    <source>
        <strain evidence="2">CBHHK067</strain>
    </source>
</reference>
<feature type="compositionally biased region" description="Basic and acidic residues" evidence="1">
    <location>
        <begin position="334"/>
        <end position="343"/>
    </location>
</feature>
<proteinExistence type="predicted"/>
<keyword evidence="3" id="KW-1185">Reference proteome</keyword>
<comment type="caution">
    <text evidence="2">The sequence shown here is derived from an EMBL/GenBank/DDBJ whole genome shotgun (WGS) entry which is preliminary data.</text>
</comment>
<dbReference type="AlphaFoldDB" id="A0AAD7DFC0"/>
<evidence type="ECO:0000313" key="3">
    <source>
        <dbReference type="Proteomes" id="UP001221757"/>
    </source>
</evidence>
<feature type="compositionally biased region" description="Low complexity" evidence="1">
    <location>
        <begin position="424"/>
        <end position="437"/>
    </location>
</feature>
<gene>
    <name evidence="2" type="ORF">B0H17DRAFT_1180101</name>
</gene>
<feature type="compositionally biased region" description="Gly residues" evidence="1">
    <location>
        <begin position="347"/>
        <end position="363"/>
    </location>
</feature>
<name>A0AAD7DFC0_MYCRO</name>
<feature type="region of interest" description="Disordered" evidence="1">
    <location>
        <begin position="334"/>
        <end position="363"/>
    </location>
</feature>
<sequence>MSDFLRLISIVTAQLTDALQHLVQKVEGQSHNVRAAAYRDGYTKGKEAAISLPGLSGLSSILNPSSSDPGSTSASAPPSTSASDTGLPSSASDPGSSAPTPTPSSAPPSSVPPSSTSVLTTPSVTVGQSTIVCVSFFVLVSPYSLAFSTPAPHASDAHGPHHHPGPRLGPLARTRARALHRGRALTTRRTAVRGVWSAHWAPPFCAYATYPFAGLGRSCPRCGGAHDDGLRPASRVLMPASIPLGCPCISLFPSWNDARSFEAHICSCGANIYRRLASGLPCLCVGSTPFRIPAFRLLAFGFRAQAAVERIFTLRGLGASFLLRRAREQRLKDEFDGNFDPERTTAGAGGRGEGDDGVGGRLAGSSIGGGVLTPFMAGVGAGHHQGQQQGQQQQHYDPRAAQYGGYETGSGAGLMGSTASGPTSSSHYPASMSASSPVSQHYPGAAGGYAASSAGGSSSGGGSPNPMGAKQREALGLGVANPSPHPNQAGGSGAMHMPMPAPAPIGALPNPHSPPDVVVHQDGGACRTRGKGTRCARSRRRTTVSGLHSYTTLLQVPLARACAVVVWTH</sequence>